<evidence type="ECO:0000313" key="2">
    <source>
        <dbReference type="EMBL" id="MBG0740827.1"/>
    </source>
</evidence>
<evidence type="ECO:0000313" key="3">
    <source>
        <dbReference type="Proteomes" id="UP000655366"/>
    </source>
</evidence>
<accession>A0A931CLL5</accession>
<dbReference type="Proteomes" id="UP000655366">
    <property type="component" value="Unassembled WGS sequence"/>
</dbReference>
<reference evidence="2 3" key="1">
    <citation type="submission" date="2020-11" db="EMBL/GenBank/DDBJ databases">
        <title>Arthrobacter antarcticus sp. nov., isolated from Antarctic Soil.</title>
        <authorList>
            <person name="Li J."/>
        </authorList>
    </citation>
    <scope>NUCLEOTIDE SEQUENCE [LARGE SCALE GENOMIC DNA]</scope>
    <source>
        <strain evidence="2 3">Z1-20</strain>
    </source>
</reference>
<feature type="compositionally biased region" description="Polar residues" evidence="1">
    <location>
        <begin position="63"/>
        <end position="106"/>
    </location>
</feature>
<protein>
    <recommendedName>
        <fullName evidence="4">Ribosomal protein L7/L12 C-terminal domain-containing protein</fullName>
    </recommendedName>
</protein>
<evidence type="ECO:0008006" key="4">
    <source>
        <dbReference type="Google" id="ProtNLM"/>
    </source>
</evidence>
<dbReference type="RefSeq" id="WP_196397750.1">
    <property type="nucleotide sequence ID" value="NZ_JADNYM010000021.1"/>
</dbReference>
<name>A0A931CLL5_9MICC</name>
<feature type="compositionally biased region" description="Low complexity" evidence="1">
    <location>
        <begin position="46"/>
        <end position="62"/>
    </location>
</feature>
<feature type="region of interest" description="Disordered" evidence="1">
    <location>
        <begin position="44"/>
        <end position="122"/>
    </location>
</feature>
<sequence>MDWFFVVLIAVVGIVVLIWAARVGRTGGSNLSDADRYQRELDRKAQAQLQASARSAAAGRPSHPSQRTGYSQANAYRTSPAQGQNETHGQNIARGQNVSHGQNLSGRNGGQNAGRFAGQDQPLSMDPQLVAQLQTLIRNGSKMQAIALLRSKTGVGLMDAKNYVDRLG</sequence>
<dbReference type="Gene3D" id="3.30.1390.10">
    <property type="match status" value="1"/>
</dbReference>
<evidence type="ECO:0000256" key="1">
    <source>
        <dbReference type="SAM" id="MobiDB-lite"/>
    </source>
</evidence>
<keyword evidence="3" id="KW-1185">Reference proteome</keyword>
<proteinExistence type="predicted"/>
<organism evidence="2 3">
    <name type="scientific">Arthrobacter terrae</name>
    <dbReference type="NCBI Taxonomy" id="2935737"/>
    <lineage>
        <taxon>Bacteria</taxon>
        <taxon>Bacillati</taxon>
        <taxon>Actinomycetota</taxon>
        <taxon>Actinomycetes</taxon>
        <taxon>Micrococcales</taxon>
        <taxon>Micrococcaceae</taxon>
        <taxon>Arthrobacter</taxon>
    </lineage>
</organism>
<dbReference type="AlphaFoldDB" id="A0A931CLL5"/>
<dbReference type="EMBL" id="JADNYM010000021">
    <property type="protein sequence ID" value="MBG0740827.1"/>
    <property type="molecule type" value="Genomic_DNA"/>
</dbReference>
<comment type="caution">
    <text evidence="2">The sequence shown here is derived from an EMBL/GenBank/DDBJ whole genome shotgun (WGS) entry which is preliminary data.</text>
</comment>
<dbReference type="InterPro" id="IPR014719">
    <property type="entry name" value="Ribosomal_bL12_C/ClpS-like"/>
</dbReference>
<gene>
    <name evidence="2" type="ORF">IV500_15735</name>
</gene>